<proteinExistence type="predicted"/>
<evidence type="ECO:0000313" key="2">
    <source>
        <dbReference type="EMBL" id="MBB6446502.1"/>
    </source>
</evidence>
<protein>
    <recommendedName>
        <fullName evidence="1">Putative exodeoxyribonuclease 8 PDDEXK-like domain-containing protein</fullName>
    </recommendedName>
</protein>
<dbReference type="AlphaFoldDB" id="A0A7X0LXG8"/>
<keyword evidence="3" id="KW-1185">Reference proteome</keyword>
<sequence length="275" mass="32343">MRNQAKNLQQNNPLLTSNNYYTNEMDMLYMSVSQFKNWIQCEAKTAAKLKGEYIEPTSNAMLVGSYTHAAFENDEEFHKFIEENNSSIFKKNGSKYTDFETADRMIETLKADPFAMFAMEGEKEQIFTANLWGSDWKIKVDSINHERKTFSDLKTTQDLHKRYWSEKYDGWVSFVESWDYVLQMAVYRRVLQENLGFTYTPYIVAVTKENPPNKAVIHFDESRFDFEYEYVKMKMERILQVKSGDAEPVRCGKCDYCRGTKRLTDTIEVGALIWE</sequence>
<dbReference type="EMBL" id="JACHGK010000011">
    <property type="protein sequence ID" value="MBB6446502.1"/>
    <property type="molecule type" value="Genomic_DNA"/>
</dbReference>
<comment type="caution">
    <text evidence="2">The sequence shown here is derived from an EMBL/GenBank/DDBJ whole genome shotgun (WGS) entry which is preliminary data.</text>
</comment>
<organism evidence="2 3">
    <name type="scientific">Bacillus benzoevorans</name>
    <dbReference type="NCBI Taxonomy" id="1456"/>
    <lineage>
        <taxon>Bacteria</taxon>
        <taxon>Bacillati</taxon>
        <taxon>Bacillota</taxon>
        <taxon>Bacilli</taxon>
        <taxon>Bacillales</taxon>
        <taxon>Bacillaceae</taxon>
        <taxon>Bacillus</taxon>
    </lineage>
</organism>
<gene>
    <name evidence="2" type="ORF">HNR53_003161</name>
</gene>
<dbReference type="Pfam" id="PF12684">
    <property type="entry name" value="DUF3799"/>
    <property type="match status" value="1"/>
</dbReference>
<dbReference type="Gene3D" id="3.90.320.10">
    <property type="match status" value="1"/>
</dbReference>
<accession>A0A7X0LXG8</accession>
<feature type="domain" description="Putative exodeoxyribonuclease 8 PDDEXK-like" evidence="1">
    <location>
        <begin position="31"/>
        <end position="259"/>
    </location>
</feature>
<name>A0A7X0LXG8_9BACI</name>
<dbReference type="RefSeq" id="WP_246439595.1">
    <property type="nucleotide sequence ID" value="NZ_JACHGK010000011.1"/>
</dbReference>
<dbReference type="InterPro" id="IPR011604">
    <property type="entry name" value="PDDEXK-like_dom_sf"/>
</dbReference>
<dbReference type="InterPro" id="IPR024432">
    <property type="entry name" value="Put_RecE_PDDEXK-like_dom"/>
</dbReference>
<dbReference type="Proteomes" id="UP000531594">
    <property type="component" value="Unassembled WGS sequence"/>
</dbReference>
<evidence type="ECO:0000259" key="1">
    <source>
        <dbReference type="Pfam" id="PF12684"/>
    </source>
</evidence>
<evidence type="ECO:0000313" key="3">
    <source>
        <dbReference type="Proteomes" id="UP000531594"/>
    </source>
</evidence>
<reference evidence="2 3" key="1">
    <citation type="submission" date="2020-08" db="EMBL/GenBank/DDBJ databases">
        <title>Genomic Encyclopedia of Type Strains, Phase IV (KMG-IV): sequencing the most valuable type-strain genomes for metagenomic binning, comparative biology and taxonomic classification.</title>
        <authorList>
            <person name="Goeker M."/>
        </authorList>
    </citation>
    <scope>NUCLEOTIDE SEQUENCE [LARGE SCALE GENOMIC DNA]</scope>
    <source>
        <strain evidence="2 3">DSM 5391</strain>
    </source>
</reference>